<keyword evidence="5 11" id="KW-1003">Cell membrane</keyword>
<dbReference type="GO" id="GO:0005886">
    <property type="term" value="C:plasma membrane"/>
    <property type="evidence" value="ECO:0007669"/>
    <property type="project" value="UniProtKB-SubCell"/>
</dbReference>
<dbReference type="EMBL" id="CP059268">
    <property type="protein sequence ID" value="QLQ78735.1"/>
    <property type="molecule type" value="Genomic_DNA"/>
</dbReference>
<gene>
    <name evidence="12" type="ORF">HG537_0B00840</name>
</gene>
<evidence type="ECO:0000256" key="5">
    <source>
        <dbReference type="ARBA" id="ARBA00022475"/>
    </source>
</evidence>
<evidence type="ECO:0000313" key="12">
    <source>
        <dbReference type="EMBL" id="QLQ78735.1"/>
    </source>
</evidence>
<name>A0A7H9HQW1_9SACH</name>
<comment type="caution">
    <text evidence="11">Lacks conserved residue(s) required for the propagation of feature annotation.</text>
</comment>
<comment type="subcellular location">
    <subcellularLocation>
        <location evidence="2 11">Cell membrane</location>
        <topology evidence="2 11">Multi-pass membrane protein</topology>
    </subcellularLocation>
</comment>
<dbReference type="Proteomes" id="UP000510647">
    <property type="component" value="Chromosome 2"/>
</dbReference>
<feature type="transmembrane region" description="Helical" evidence="11">
    <location>
        <begin position="410"/>
        <end position="434"/>
    </location>
</feature>
<dbReference type="PANTHER" id="PTHR31030:SF1">
    <property type="entry name" value="PLASMA MEMBRANE FUSION PROTEIN PRM1"/>
    <property type="match status" value="1"/>
</dbReference>
<dbReference type="InterPro" id="IPR026777">
    <property type="entry name" value="PRM1"/>
</dbReference>
<evidence type="ECO:0000256" key="6">
    <source>
        <dbReference type="ARBA" id="ARBA00022692"/>
    </source>
</evidence>
<keyword evidence="7 11" id="KW-0184">Conjugation</keyword>
<protein>
    <recommendedName>
        <fullName evidence="4 11">Plasma membrane fusion protein PRM1</fullName>
    </recommendedName>
</protein>
<evidence type="ECO:0000256" key="1">
    <source>
        <dbReference type="ARBA" id="ARBA00002512"/>
    </source>
</evidence>
<keyword evidence="9 11" id="KW-0472">Membrane</keyword>
<keyword evidence="8 11" id="KW-1133">Transmembrane helix</keyword>
<feature type="transmembrane region" description="Helical" evidence="11">
    <location>
        <begin position="606"/>
        <end position="632"/>
    </location>
</feature>
<dbReference type="GO" id="GO:0032220">
    <property type="term" value="P:plasma membrane fusion involved in cytogamy"/>
    <property type="evidence" value="ECO:0007669"/>
    <property type="project" value="TreeGrafter"/>
</dbReference>
<evidence type="ECO:0000256" key="8">
    <source>
        <dbReference type="ARBA" id="ARBA00022989"/>
    </source>
</evidence>
<keyword evidence="13" id="KW-1185">Reference proteome</keyword>
<feature type="transmembrane region" description="Helical" evidence="11">
    <location>
        <begin position="291"/>
        <end position="316"/>
    </location>
</feature>
<dbReference type="PANTHER" id="PTHR31030">
    <property type="entry name" value="PLASMA MEMBRANE FUSION PROTEIN PRM1"/>
    <property type="match status" value="1"/>
</dbReference>
<sequence>MLKSYLSLRDRISQAWLNTYTLALLLAVFKLVFFSSSLRNAINQSETYIVSHCESIDAIYNNGLKNTPHYLGLFGNYLVKEALEQSVKASLKTLSFLVHASEVLVTFSIDLYLGTYACLIVSAIDGSVDVATNATEKIIDLVNSTVSTFANELDDGLDNVSNVINKIISAASKVESLFKGGNSDTVNQNLAKVNLTISSLRDFHIPSSIDDKLQQLSDRTPDFATVKNMTKSLISKPFEQVRSEIDGINTSNIVQNPQMLYVPPMKDANGTGICSRNIPSIEKVYDSLDHALMVTTIVCIVLLTIGAVLMLLPAAWSEIRFWNRLNYMEHQFQMISTNEKDLPPDPFRNTDEQPSWDLIAAVNACLHYWSFRISKWIISGCDAIRSKGEMTNLQKVKIQWVVSYVASPRALCVLCVGTIGLVVCLLQIITVAVLRRTLQHQGGNSMQQMLNSTALSFDSDINTWSEETNAYINSTESNMNDQLFGWLQKTTVSVNDTVTKMMSGIDETLADVFNGTILYSPMNTVVDCVIGNKLTAVEQAMTWIHDNVQFKLPRINGSDITTIFQQQQKNTTNSANSPTPFSTDEIINELRSALIKILDSFYNTAIWELTVALAVLGIWLGQIPIAIAIVLYRSRSQPGQLEANKS</sequence>
<keyword evidence="10" id="KW-0325">Glycoprotein</keyword>
<evidence type="ECO:0000256" key="7">
    <source>
        <dbReference type="ARBA" id="ARBA00022971"/>
    </source>
</evidence>
<reference evidence="12 13" key="1">
    <citation type="submission" date="2020-06" db="EMBL/GenBank/DDBJ databases">
        <title>The yeast mating-type switching endonuclease HO is a domesticated member of an unorthodox homing genetic element family.</title>
        <authorList>
            <person name="Coughlan A.Y."/>
            <person name="Lombardi L."/>
            <person name="Braun-Galleani S."/>
            <person name="Martos A.R."/>
            <person name="Galeote V."/>
            <person name="Bigey F."/>
            <person name="Dequin S."/>
            <person name="Byrne K.P."/>
            <person name="Wolfe K.H."/>
        </authorList>
    </citation>
    <scope>NUCLEOTIDE SEQUENCE [LARGE SCALE GENOMIC DNA]</scope>
    <source>
        <strain evidence="12 13">CBS2947</strain>
    </source>
</reference>
<evidence type="ECO:0000256" key="2">
    <source>
        <dbReference type="ARBA" id="ARBA00004651"/>
    </source>
</evidence>
<evidence type="ECO:0000256" key="9">
    <source>
        <dbReference type="ARBA" id="ARBA00023136"/>
    </source>
</evidence>
<proteinExistence type="inferred from homology"/>
<feature type="transmembrane region" description="Helical" evidence="11">
    <location>
        <begin position="15"/>
        <end position="34"/>
    </location>
</feature>
<dbReference type="OrthoDB" id="5356111at2759"/>
<dbReference type="GO" id="GO:0043332">
    <property type="term" value="C:mating projection tip"/>
    <property type="evidence" value="ECO:0007669"/>
    <property type="project" value="UniProtKB-UniRule"/>
</dbReference>
<evidence type="ECO:0000256" key="4">
    <source>
        <dbReference type="ARBA" id="ARBA00017621"/>
    </source>
</evidence>
<comment type="similarity">
    <text evidence="3 11">Belongs to the PRM1 family.</text>
</comment>
<evidence type="ECO:0000256" key="11">
    <source>
        <dbReference type="RuleBase" id="RU366035"/>
    </source>
</evidence>
<comment type="function">
    <text evidence="1 11">Involved in cell fusion during mating by stabilizing the plasma membrane fusion event.</text>
</comment>
<evidence type="ECO:0000256" key="3">
    <source>
        <dbReference type="ARBA" id="ARBA00010780"/>
    </source>
</evidence>
<accession>A0A7H9HQW1</accession>
<evidence type="ECO:0000313" key="13">
    <source>
        <dbReference type="Proteomes" id="UP000510647"/>
    </source>
</evidence>
<keyword evidence="6 11" id="KW-0812">Transmembrane</keyword>
<dbReference type="AlphaFoldDB" id="A0A7H9HQW1"/>
<evidence type="ECO:0000256" key="10">
    <source>
        <dbReference type="ARBA" id="ARBA00023180"/>
    </source>
</evidence>
<organism evidence="12 13">
    <name type="scientific">Torulaspora globosa</name>
    <dbReference type="NCBI Taxonomy" id="48254"/>
    <lineage>
        <taxon>Eukaryota</taxon>
        <taxon>Fungi</taxon>
        <taxon>Dikarya</taxon>
        <taxon>Ascomycota</taxon>
        <taxon>Saccharomycotina</taxon>
        <taxon>Saccharomycetes</taxon>
        <taxon>Saccharomycetales</taxon>
        <taxon>Saccharomycetaceae</taxon>
        <taxon>Torulaspora</taxon>
    </lineage>
</organism>